<dbReference type="NCBIfam" id="TIGR01640">
    <property type="entry name" value="F_box_assoc_1"/>
    <property type="match status" value="1"/>
</dbReference>
<dbReference type="PANTHER" id="PTHR31111:SF59">
    <property type="entry name" value="(RAPE) HYPOTHETICAL PROTEIN"/>
    <property type="match status" value="1"/>
</dbReference>
<organism evidence="2 3">
    <name type="scientific">Camelina sativa</name>
    <name type="common">False flax</name>
    <name type="synonym">Myagrum sativum</name>
    <dbReference type="NCBI Taxonomy" id="90675"/>
    <lineage>
        <taxon>Eukaryota</taxon>
        <taxon>Viridiplantae</taxon>
        <taxon>Streptophyta</taxon>
        <taxon>Embryophyta</taxon>
        <taxon>Tracheophyta</taxon>
        <taxon>Spermatophyta</taxon>
        <taxon>Magnoliopsida</taxon>
        <taxon>eudicotyledons</taxon>
        <taxon>Gunneridae</taxon>
        <taxon>Pentapetalae</taxon>
        <taxon>rosids</taxon>
        <taxon>malvids</taxon>
        <taxon>Brassicales</taxon>
        <taxon>Brassicaceae</taxon>
        <taxon>Camelineae</taxon>
        <taxon>Camelina</taxon>
    </lineage>
</organism>
<dbReference type="InterPro" id="IPR017451">
    <property type="entry name" value="F-box-assoc_interact_dom"/>
</dbReference>
<dbReference type="Pfam" id="PF08268">
    <property type="entry name" value="FBA_3"/>
    <property type="match status" value="1"/>
</dbReference>
<dbReference type="SUPFAM" id="SSF81383">
    <property type="entry name" value="F-box domain"/>
    <property type="match status" value="1"/>
</dbReference>
<evidence type="ECO:0000259" key="1">
    <source>
        <dbReference type="SMART" id="SM00256"/>
    </source>
</evidence>
<dbReference type="InterPro" id="IPR013187">
    <property type="entry name" value="F-box-assoc_dom_typ3"/>
</dbReference>
<sequence>MVGDIEDEKHPRTLLKTCFDVVVGDKVSSRDLEQGKPPVGCSREIPMDLLMDILSRVPAKSIARFRCVSKLLQSFLCSPYFADLFLTKTLSVSPLLLFTVEDNGKLFFFSSPLPQNPDDNNTYLVPTRYQVQYKNCPADFSFEIDSPLCGFICHRDKGSEDTLVVCNPVTGQSVTLPKVELKSVDHTKTTIPYLGYDPIHKQLKVLRIKSGYIPNTCDEHQVLTLDSGKHLWRKVQCKPHYPISNGICVDGILYYTAIFYRPIRVFMIACFDVVSEKFSFINIDESMSMTASCTLINYKGKLGTLQFGFLSQSHLELLVLEDAEKYIWTEYSYTLPLLWNDNFERIELVIVGMSSGGEVVLSPCSYCPVDAFYIYYFNLESKSLTSVPIQQSLAMFKGKRLYTSLDYAENLKLI</sequence>
<protein>
    <submittedName>
        <fullName evidence="3">F-box protein At1g53790-like</fullName>
    </submittedName>
</protein>
<gene>
    <name evidence="3" type="primary">LOC104744152</name>
</gene>
<dbReference type="Proteomes" id="UP000694864">
    <property type="component" value="Chromosome 14"/>
</dbReference>
<dbReference type="InterPro" id="IPR001810">
    <property type="entry name" value="F-box_dom"/>
</dbReference>
<dbReference type="SMART" id="SM00256">
    <property type="entry name" value="FBOX"/>
    <property type="match status" value="1"/>
</dbReference>
<name>A0ABM1QWP3_CAMSA</name>
<dbReference type="InterPro" id="IPR036047">
    <property type="entry name" value="F-box-like_dom_sf"/>
</dbReference>
<reference evidence="2" key="1">
    <citation type="journal article" date="2014" name="Nat. Commun.">
        <title>The emerging biofuel crop Camelina sativa retains a highly undifferentiated hexaploid genome structure.</title>
        <authorList>
            <person name="Kagale S."/>
            <person name="Koh C."/>
            <person name="Nixon J."/>
            <person name="Bollina V."/>
            <person name="Clarke W.E."/>
            <person name="Tuteja R."/>
            <person name="Spillane C."/>
            <person name="Robinson S.J."/>
            <person name="Links M.G."/>
            <person name="Clarke C."/>
            <person name="Higgins E.E."/>
            <person name="Huebert T."/>
            <person name="Sharpe A.G."/>
            <person name="Parkin I.A."/>
        </authorList>
    </citation>
    <scope>NUCLEOTIDE SEQUENCE [LARGE SCALE GENOMIC DNA]</scope>
    <source>
        <strain evidence="2">cv. DH55</strain>
    </source>
</reference>
<accession>A0ABM1QWP3</accession>
<evidence type="ECO:0000313" key="3">
    <source>
        <dbReference type="RefSeq" id="XP_019091181.1"/>
    </source>
</evidence>
<keyword evidence="2" id="KW-1185">Reference proteome</keyword>
<dbReference type="PANTHER" id="PTHR31111">
    <property type="entry name" value="BNAA05G37150D PROTEIN-RELATED"/>
    <property type="match status" value="1"/>
</dbReference>
<feature type="domain" description="F-box" evidence="1">
    <location>
        <begin position="45"/>
        <end position="84"/>
    </location>
</feature>
<dbReference type="GeneID" id="104744152"/>
<evidence type="ECO:0000313" key="2">
    <source>
        <dbReference type="Proteomes" id="UP000694864"/>
    </source>
</evidence>
<reference evidence="3" key="2">
    <citation type="submission" date="2025-08" db="UniProtKB">
        <authorList>
            <consortium name="RefSeq"/>
        </authorList>
    </citation>
    <scope>IDENTIFICATION</scope>
    <source>
        <tissue evidence="3">Leaf</tissue>
    </source>
</reference>
<dbReference type="RefSeq" id="XP_019091181.1">
    <property type="nucleotide sequence ID" value="XM_019235636.1"/>
</dbReference>
<proteinExistence type="predicted"/>
<dbReference type="Pfam" id="PF00646">
    <property type="entry name" value="F-box"/>
    <property type="match status" value="1"/>
</dbReference>